<organism evidence="5">
    <name type="scientific">mine drainage metagenome</name>
    <dbReference type="NCBI Taxonomy" id="410659"/>
    <lineage>
        <taxon>unclassified sequences</taxon>
        <taxon>metagenomes</taxon>
        <taxon>ecological metagenomes</taxon>
    </lineage>
</organism>
<name>A0A1J5T6G0_9ZZZZ</name>
<dbReference type="InterPro" id="IPR029510">
    <property type="entry name" value="Ald_DH_CS_GLU"/>
</dbReference>
<comment type="caution">
    <text evidence="5">The sequence shown here is derived from an EMBL/GenBank/DDBJ whole genome shotgun (WGS) entry which is preliminary data.</text>
</comment>
<accession>A0A1J5T6G0</accession>
<dbReference type="CDD" id="cd07133">
    <property type="entry name" value="ALDH_CALDH_CalB"/>
    <property type="match status" value="1"/>
</dbReference>
<dbReference type="Pfam" id="PF00171">
    <property type="entry name" value="Aldedh"/>
    <property type="match status" value="1"/>
</dbReference>
<dbReference type="AlphaFoldDB" id="A0A1J5T6G0"/>
<dbReference type="InterPro" id="IPR015590">
    <property type="entry name" value="Aldehyde_DH_dom"/>
</dbReference>
<comment type="similarity">
    <text evidence="1">Belongs to the aldehyde dehydrogenase family.</text>
</comment>
<dbReference type="SUPFAM" id="SSF53720">
    <property type="entry name" value="ALDH-like"/>
    <property type="match status" value="1"/>
</dbReference>
<dbReference type="InterPro" id="IPR016162">
    <property type="entry name" value="Ald_DH_N"/>
</dbReference>
<dbReference type="InterPro" id="IPR016161">
    <property type="entry name" value="Ald_DH/histidinol_DH"/>
</dbReference>
<evidence type="ECO:0000256" key="3">
    <source>
        <dbReference type="ARBA" id="ARBA00023027"/>
    </source>
</evidence>
<dbReference type="PROSITE" id="PS00687">
    <property type="entry name" value="ALDEHYDE_DEHYDR_GLU"/>
    <property type="match status" value="1"/>
</dbReference>
<dbReference type="InterPro" id="IPR012394">
    <property type="entry name" value="Aldehyde_DH_NAD(P)"/>
</dbReference>
<dbReference type="Gene3D" id="3.40.605.10">
    <property type="entry name" value="Aldehyde Dehydrogenase, Chain A, domain 1"/>
    <property type="match status" value="1"/>
</dbReference>
<dbReference type="EMBL" id="MLJW01000019">
    <property type="protein sequence ID" value="OIR11893.1"/>
    <property type="molecule type" value="Genomic_DNA"/>
</dbReference>
<evidence type="ECO:0000259" key="4">
    <source>
        <dbReference type="Pfam" id="PF00171"/>
    </source>
</evidence>
<feature type="domain" description="Aldehyde dehydrogenase" evidence="4">
    <location>
        <begin position="12"/>
        <end position="450"/>
    </location>
</feature>
<dbReference type="GO" id="GO:0004029">
    <property type="term" value="F:aldehyde dehydrogenase (NAD+) activity"/>
    <property type="evidence" value="ECO:0007669"/>
    <property type="project" value="TreeGrafter"/>
</dbReference>
<dbReference type="Gene3D" id="3.40.309.10">
    <property type="entry name" value="Aldehyde Dehydrogenase, Chain A, domain 2"/>
    <property type="match status" value="1"/>
</dbReference>
<evidence type="ECO:0000256" key="1">
    <source>
        <dbReference type="ARBA" id="ARBA00009986"/>
    </source>
</evidence>
<dbReference type="GO" id="GO:0050269">
    <property type="term" value="F:coniferyl-aldehyde dehydrogenase [NAD(P)+] activity"/>
    <property type="evidence" value="ECO:0007669"/>
    <property type="project" value="UniProtKB-EC"/>
</dbReference>
<gene>
    <name evidence="5" type="primary">calB_1</name>
    <name evidence="5" type="ORF">GALL_67500</name>
</gene>
<dbReference type="InterPro" id="IPR016163">
    <property type="entry name" value="Ald_DH_C"/>
</dbReference>
<protein>
    <submittedName>
        <fullName evidence="5">Coniferyl aldehyde dehydrogenase</fullName>
        <ecNumber evidence="5">1.2.1.68</ecNumber>
    </submittedName>
</protein>
<dbReference type="EC" id="1.2.1.68" evidence="5"/>
<dbReference type="PIRSF" id="PIRSF036492">
    <property type="entry name" value="ALDH"/>
    <property type="match status" value="1"/>
</dbReference>
<reference evidence="5" key="1">
    <citation type="submission" date="2016-10" db="EMBL/GenBank/DDBJ databases">
        <title>Sequence of Gallionella enrichment culture.</title>
        <authorList>
            <person name="Poehlein A."/>
            <person name="Muehling M."/>
            <person name="Daniel R."/>
        </authorList>
    </citation>
    <scope>NUCLEOTIDE SEQUENCE</scope>
</reference>
<sequence>MTPATSETAVPQSLTLNRMEAIFAQQREAYARSPMPTLDERRRHLSTLKSLLLEHRYSIAEAISADFTSHSVDESLMAEIMPALHHIDYSLKRLHRWMKPDSRSVGLHFLPAKARVIYQPLGVVGIIVPFNYPVNLSMVPLVTALAAGNRVILKMSELTPKTAALVGEMLRKGFAEDHVAVVTGEADVGAAFARLPFDHLLFTGSTHIGKLVMRAAAENLTPVTLELGGKSPAVIADDIPLEDVVDRLCFAKSLNGGQTCVAPDYVLVPRGKLDAFIRLYKATFNRMYPTINGNADYTSVVNGRAHELLQHWLKDAAAKGARIEKVSDEAITDGTFRMPLHLVTQVTDEMTIMQKELFGPILPVIPYDGMDEALDYVNRHPRPLALYLFTHDRALQDHVATQTHSGSMCINEALIQVGIDDLPFGGIGHSGIGQYHGHEGFLTMSKAKAILSKGRLNSMKFMYPPYGGPIQKLLLKWLVR</sequence>
<dbReference type="GO" id="GO:0006081">
    <property type="term" value="P:aldehyde metabolic process"/>
    <property type="evidence" value="ECO:0007669"/>
    <property type="project" value="InterPro"/>
</dbReference>
<dbReference type="PANTHER" id="PTHR43570:SF20">
    <property type="entry name" value="ALDEHYDE DEHYDROGENASE ALDX-RELATED"/>
    <property type="match status" value="1"/>
</dbReference>
<keyword evidence="2 5" id="KW-0560">Oxidoreductase</keyword>
<dbReference type="GO" id="GO:0005737">
    <property type="term" value="C:cytoplasm"/>
    <property type="evidence" value="ECO:0007669"/>
    <property type="project" value="TreeGrafter"/>
</dbReference>
<evidence type="ECO:0000313" key="5">
    <source>
        <dbReference type="EMBL" id="OIR11893.1"/>
    </source>
</evidence>
<evidence type="ECO:0000256" key="2">
    <source>
        <dbReference type="ARBA" id="ARBA00023002"/>
    </source>
</evidence>
<proteinExistence type="inferred from homology"/>
<dbReference type="PANTHER" id="PTHR43570">
    <property type="entry name" value="ALDEHYDE DEHYDROGENASE"/>
    <property type="match status" value="1"/>
</dbReference>
<keyword evidence="3" id="KW-0520">NAD</keyword>